<name>A0A6J5N6D3_9CAUD</name>
<proteinExistence type="predicted"/>
<sequence length="195" mass="23262">MIDFVEHVKNTCKTFDVKCDLRNTKYLKLDAKNKCAGYFDESVPMLACAMNRPDSLEILVHEFAHFTQWADKCTAWTNAMNGEAYIKFNDMLEGKKVRNLKHYMGLCRDLELDNEIRSVSLIKKFKLPINKKQYIKKANTYIYFYNWMVISKKWCSEKNSPYRNKRLMDVMPDHFDNDYTVLPKHIETIFREEKI</sequence>
<evidence type="ECO:0000313" key="1">
    <source>
        <dbReference type="EMBL" id="CAB4152770.1"/>
    </source>
</evidence>
<gene>
    <name evidence="1" type="ORF">UFOVP617_32</name>
</gene>
<accession>A0A6J5N6D3</accession>
<reference evidence="1" key="1">
    <citation type="submission" date="2020-04" db="EMBL/GenBank/DDBJ databases">
        <authorList>
            <person name="Chiriac C."/>
            <person name="Salcher M."/>
            <person name="Ghai R."/>
            <person name="Kavagutti S V."/>
        </authorList>
    </citation>
    <scope>NUCLEOTIDE SEQUENCE</scope>
</reference>
<protein>
    <recommendedName>
        <fullName evidence="2">SprT-like</fullName>
    </recommendedName>
</protein>
<evidence type="ECO:0008006" key="2">
    <source>
        <dbReference type="Google" id="ProtNLM"/>
    </source>
</evidence>
<dbReference type="EMBL" id="LR796575">
    <property type="protein sequence ID" value="CAB4152770.1"/>
    <property type="molecule type" value="Genomic_DNA"/>
</dbReference>
<organism evidence="1">
    <name type="scientific">uncultured Caudovirales phage</name>
    <dbReference type="NCBI Taxonomy" id="2100421"/>
    <lineage>
        <taxon>Viruses</taxon>
        <taxon>Duplodnaviria</taxon>
        <taxon>Heunggongvirae</taxon>
        <taxon>Uroviricota</taxon>
        <taxon>Caudoviricetes</taxon>
        <taxon>Peduoviridae</taxon>
        <taxon>Maltschvirus</taxon>
        <taxon>Maltschvirus maltsch</taxon>
    </lineage>
</organism>